<dbReference type="GO" id="GO:0006865">
    <property type="term" value="P:amino acid transport"/>
    <property type="evidence" value="ECO:0007669"/>
    <property type="project" value="UniProtKB-KW"/>
</dbReference>
<dbReference type="SUPFAM" id="SSF53822">
    <property type="entry name" value="Periplasmic binding protein-like I"/>
    <property type="match status" value="1"/>
</dbReference>
<name>A0A1M5UWL5_9BRAD</name>
<accession>A0A1M5UWL5</accession>
<dbReference type="InterPro" id="IPR006311">
    <property type="entry name" value="TAT_signal"/>
</dbReference>
<evidence type="ECO:0000256" key="1">
    <source>
        <dbReference type="ARBA" id="ARBA00010062"/>
    </source>
</evidence>
<feature type="domain" description="Leucine-binding protein" evidence="4">
    <location>
        <begin position="33"/>
        <end position="371"/>
    </location>
</feature>
<dbReference type="Proteomes" id="UP000190675">
    <property type="component" value="Chromosome I"/>
</dbReference>
<evidence type="ECO:0000256" key="3">
    <source>
        <dbReference type="ARBA" id="ARBA00022970"/>
    </source>
</evidence>
<dbReference type="Gene3D" id="3.40.50.2300">
    <property type="match status" value="2"/>
</dbReference>
<evidence type="ECO:0000256" key="2">
    <source>
        <dbReference type="ARBA" id="ARBA00022729"/>
    </source>
</evidence>
<gene>
    <name evidence="5" type="ORF">SAMN05444169_8711</name>
</gene>
<evidence type="ECO:0000313" key="6">
    <source>
        <dbReference type="Proteomes" id="UP000190675"/>
    </source>
</evidence>
<dbReference type="InterPro" id="IPR028081">
    <property type="entry name" value="Leu-bd"/>
</dbReference>
<evidence type="ECO:0000313" key="5">
    <source>
        <dbReference type="EMBL" id="SHH67362.1"/>
    </source>
</evidence>
<keyword evidence="3" id="KW-0813">Transport</keyword>
<protein>
    <submittedName>
        <fullName evidence="5">Amino acid/amide ABC transporter substrate-binding protein, HAAT family</fullName>
    </submittedName>
</protein>
<dbReference type="PANTHER" id="PTHR30483:SF6">
    <property type="entry name" value="PERIPLASMIC BINDING PROTEIN OF ABC TRANSPORTER FOR NATURAL AMINO ACIDS"/>
    <property type="match status" value="1"/>
</dbReference>
<reference evidence="5 6" key="1">
    <citation type="submission" date="2016-11" db="EMBL/GenBank/DDBJ databases">
        <authorList>
            <person name="Jaros S."/>
            <person name="Januszkiewicz K."/>
            <person name="Wedrychowicz H."/>
        </authorList>
    </citation>
    <scope>NUCLEOTIDE SEQUENCE [LARGE SCALE GENOMIC DNA]</scope>
    <source>
        <strain evidence="5 6">GAS242</strain>
    </source>
</reference>
<dbReference type="AlphaFoldDB" id="A0A1M5UWL5"/>
<organism evidence="5 6">
    <name type="scientific">Bradyrhizobium erythrophlei</name>
    <dbReference type="NCBI Taxonomy" id="1437360"/>
    <lineage>
        <taxon>Bacteria</taxon>
        <taxon>Pseudomonadati</taxon>
        <taxon>Pseudomonadota</taxon>
        <taxon>Alphaproteobacteria</taxon>
        <taxon>Hyphomicrobiales</taxon>
        <taxon>Nitrobacteraceae</taxon>
        <taxon>Bradyrhizobium</taxon>
    </lineage>
</organism>
<proteinExistence type="inferred from homology"/>
<dbReference type="PROSITE" id="PS51318">
    <property type="entry name" value="TAT"/>
    <property type="match status" value="1"/>
</dbReference>
<keyword evidence="3" id="KW-0029">Amino-acid transport</keyword>
<comment type="similarity">
    <text evidence="1">Belongs to the leucine-binding protein family.</text>
</comment>
<dbReference type="EMBL" id="LT670818">
    <property type="protein sequence ID" value="SHH67362.1"/>
    <property type="molecule type" value="Genomic_DNA"/>
</dbReference>
<dbReference type="RefSeq" id="WP_079572198.1">
    <property type="nucleotide sequence ID" value="NZ_LT670818.1"/>
</dbReference>
<dbReference type="InterPro" id="IPR051010">
    <property type="entry name" value="BCAA_transport"/>
</dbReference>
<dbReference type="InterPro" id="IPR028082">
    <property type="entry name" value="Peripla_BP_I"/>
</dbReference>
<dbReference type="PANTHER" id="PTHR30483">
    <property type="entry name" value="LEUCINE-SPECIFIC-BINDING PROTEIN"/>
    <property type="match status" value="1"/>
</dbReference>
<dbReference type="Pfam" id="PF13458">
    <property type="entry name" value="Peripla_BP_6"/>
    <property type="match status" value="1"/>
</dbReference>
<sequence>MTISRRQFVGGVAGAGIASLAAPRVAFAQNSGPIRIGLLAAKTGPLASGGIDMDLALTMFMKERDNMLAGRKVELIVADTAGAPATARTKAQELVEKNDVHCIIGPLAAFEALAIADYLTEKEIPTIGVAAAEDMTQRHPSPWFVRATSTSAQCAYPLADYAAKELEYKKIVTIADDFAYGHEMCAGFQRAFEDSGGKIIQKIFTPLATPDYGSYVAQVKSADAIFLGTAGSNGFRFLRQFIEYGLKDKMAVIGGMTALDESVLRNMGDEALGIVTTSWYSAELDNALNKAFAAAFRKQFKYDPGYYAGGTYVSGEVLEAGLKATKGNAEDKKALMTGIRNSNAETVRGVVKFDEFGNAVGDVYIRKVTRKDGRLVNSVIKTYPDVSQFWTYDKTAFLKNPVYSRDYPPAKNLEQ</sequence>
<evidence type="ECO:0000259" key="4">
    <source>
        <dbReference type="Pfam" id="PF13458"/>
    </source>
</evidence>
<dbReference type="OrthoDB" id="9762849at2"/>
<keyword evidence="2" id="KW-0732">Signal</keyword>
<dbReference type="CDD" id="cd06332">
    <property type="entry name" value="PBP1_aromatic_compounds-like"/>
    <property type="match status" value="1"/>
</dbReference>